<dbReference type="VEuPathDB" id="AmoebaDB:FDP41_008375"/>
<keyword evidence="2 5" id="KW-0547">Nucleotide-binding</keyword>
<feature type="binding site" evidence="5">
    <location>
        <begin position="143"/>
        <end position="148"/>
    </location>
    <ligand>
        <name>GTP</name>
        <dbReference type="ChEBI" id="CHEBI:37565"/>
    </ligand>
</feature>
<dbReference type="OrthoDB" id="5817230at2759"/>
<dbReference type="GO" id="GO:0005834">
    <property type="term" value="C:heterotrimeric G-protein complex"/>
    <property type="evidence" value="ECO:0007669"/>
    <property type="project" value="TreeGrafter"/>
</dbReference>
<dbReference type="InterPro" id="IPR011025">
    <property type="entry name" value="GproteinA_insert"/>
</dbReference>
<feature type="compositionally biased region" description="Low complexity" evidence="7">
    <location>
        <begin position="45"/>
        <end position="59"/>
    </location>
</feature>
<gene>
    <name evidence="8" type="ORF">FDP41_008375</name>
</gene>
<keyword evidence="3 5" id="KW-0342">GTP-binding</keyword>
<dbReference type="VEuPathDB" id="AmoebaDB:NF0033870"/>
<feature type="region of interest" description="Disordered" evidence="7">
    <location>
        <begin position="14"/>
        <end position="63"/>
    </location>
</feature>
<dbReference type="RefSeq" id="XP_044557881.1">
    <property type="nucleotide sequence ID" value="XM_044712221.1"/>
</dbReference>
<dbReference type="PRINTS" id="PR00318">
    <property type="entry name" value="GPROTEINA"/>
</dbReference>
<dbReference type="AlphaFoldDB" id="A0A6A5BGN8"/>
<feature type="binding site" evidence="6">
    <location>
        <position position="304"/>
    </location>
    <ligand>
        <name>Mg(2+)</name>
        <dbReference type="ChEBI" id="CHEBI:18420"/>
    </ligand>
</feature>
<dbReference type="SUPFAM" id="SSF52540">
    <property type="entry name" value="P-loop containing nucleoside triphosphate hydrolases"/>
    <property type="match status" value="1"/>
</dbReference>
<dbReference type="GO" id="GO:0001664">
    <property type="term" value="F:G protein-coupled receptor binding"/>
    <property type="evidence" value="ECO:0007669"/>
    <property type="project" value="TreeGrafter"/>
</dbReference>
<protein>
    <recommendedName>
        <fullName evidence="10">G-protein alpha subunit</fullName>
    </recommendedName>
</protein>
<evidence type="ECO:0000256" key="7">
    <source>
        <dbReference type="SAM" id="MobiDB-lite"/>
    </source>
</evidence>
<dbReference type="SUPFAM" id="SSF47895">
    <property type="entry name" value="Transducin (alpha subunit), insertion domain"/>
    <property type="match status" value="1"/>
</dbReference>
<feature type="binding site" evidence="5">
    <location>
        <begin position="393"/>
        <end position="396"/>
    </location>
    <ligand>
        <name>GTP</name>
        <dbReference type="ChEBI" id="CHEBI:37565"/>
    </ligand>
</feature>
<feature type="binding site" evidence="5">
    <location>
        <begin position="298"/>
        <end position="304"/>
    </location>
    <ligand>
        <name>GTP</name>
        <dbReference type="ChEBI" id="CHEBI:37565"/>
    </ligand>
</feature>
<comment type="caution">
    <text evidence="8">The sequence shown here is derived from an EMBL/GenBank/DDBJ whole genome shotgun (WGS) entry which is preliminary data.</text>
</comment>
<evidence type="ECO:0000256" key="4">
    <source>
        <dbReference type="ARBA" id="ARBA00023224"/>
    </source>
</evidence>
<dbReference type="GO" id="GO:0005737">
    <property type="term" value="C:cytoplasm"/>
    <property type="evidence" value="ECO:0007669"/>
    <property type="project" value="TreeGrafter"/>
</dbReference>
<keyword evidence="4" id="KW-0807">Transducer</keyword>
<feature type="compositionally biased region" description="Low complexity" evidence="7">
    <location>
        <begin position="80"/>
        <end position="122"/>
    </location>
</feature>
<dbReference type="SMR" id="A0A6A5BGN8"/>
<dbReference type="CDD" id="cd00066">
    <property type="entry name" value="G-alpha"/>
    <property type="match status" value="1"/>
</dbReference>
<organism evidence="8 9">
    <name type="scientific">Naegleria fowleri</name>
    <name type="common">Brain eating amoeba</name>
    <dbReference type="NCBI Taxonomy" id="5763"/>
    <lineage>
        <taxon>Eukaryota</taxon>
        <taxon>Discoba</taxon>
        <taxon>Heterolobosea</taxon>
        <taxon>Tetramitia</taxon>
        <taxon>Eutetramitia</taxon>
        <taxon>Vahlkampfiidae</taxon>
        <taxon>Naegleria</taxon>
    </lineage>
</organism>
<feature type="binding site" evidence="6">
    <location>
        <position position="147"/>
    </location>
    <ligand>
        <name>Mg(2+)</name>
        <dbReference type="ChEBI" id="CHEBI:18420"/>
    </ligand>
</feature>
<dbReference type="Gene3D" id="1.10.400.10">
    <property type="entry name" value="GI Alpha 1, domain 2-like"/>
    <property type="match status" value="1"/>
</dbReference>
<evidence type="ECO:0000313" key="9">
    <source>
        <dbReference type="Proteomes" id="UP000444721"/>
    </source>
</evidence>
<evidence type="ECO:0000256" key="6">
    <source>
        <dbReference type="PIRSR" id="PIRSR601019-2"/>
    </source>
</evidence>
<reference evidence="8 9" key="1">
    <citation type="journal article" date="2019" name="Sci. Rep.">
        <title>Nanopore sequencing improves the draft genome of the human pathogenic amoeba Naegleria fowleri.</title>
        <authorList>
            <person name="Liechti N."/>
            <person name="Schurch N."/>
            <person name="Bruggmann R."/>
            <person name="Wittwer M."/>
        </authorList>
    </citation>
    <scope>NUCLEOTIDE SEQUENCE [LARGE SCALE GENOMIC DNA]</scope>
    <source>
        <strain evidence="8 9">ATCC 30894</strain>
    </source>
</reference>
<accession>A0A6A5BGN8</accession>
<proteinExistence type="predicted"/>
<dbReference type="EMBL" id="VFQX01000061">
    <property type="protein sequence ID" value="KAF0973168.1"/>
    <property type="molecule type" value="Genomic_DNA"/>
</dbReference>
<dbReference type="PANTHER" id="PTHR10218">
    <property type="entry name" value="GTP-BINDING PROTEIN ALPHA SUBUNIT"/>
    <property type="match status" value="1"/>
</dbReference>
<dbReference type="GeneID" id="68115593"/>
<name>A0A6A5BGN8_NAEFO</name>
<dbReference type="GO" id="GO:0031683">
    <property type="term" value="F:G-protein beta/gamma-subunit complex binding"/>
    <property type="evidence" value="ECO:0007669"/>
    <property type="project" value="InterPro"/>
</dbReference>
<dbReference type="FunFam" id="3.40.50.300:FF:000720">
    <property type="entry name" value="Guanine nucleotide-binding protein G(k) subunit alpha"/>
    <property type="match status" value="1"/>
</dbReference>
<dbReference type="InterPro" id="IPR027417">
    <property type="entry name" value="P-loop_NTPase"/>
</dbReference>
<dbReference type="SMART" id="SM00275">
    <property type="entry name" value="G_alpha"/>
    <property type="match status" value="1"/>
</dbReference>
<dbReference type="Proteomes" id="UP000444721">
    <property type="component" value="Unassembled WGS sequence"/>
</dbReference>
<keyword evidence="6" id="KW-0460">Magnesium</keyword>
<dbReference type="InterPro" id="IPR001019">
    <property type="entry name" value="Gprotein_alpha_su"/>
</dbReference>
<dbReference type="VEuPathDB" id="AmoebaDB:NF0033860"/>
<keyword evidence="1 6" id="KW-0479">Metal-binding</keyword>
<dbReference type="GO" id="GO:0003924">
    <property type="term" value="F:GTPase activity"/>
    <property type="evidence" value="ECO:0007669"/>
    <property type="project" value="InterPro"/>
</dbReference>
<feature type="region of interest" description="Disordered" evidence="7">
    <location>
        <begin position="80"/>
        <end position="124"/>
    </location>
</feature>
<dbReference type="GO" id="GO:0005525">
    <property type="term" value="F:GTP binding"/>
    <property type="evidence" value="ECO:0007669"/>
    <property type="project" value="UniProtKB-KW"/>
</dbReference>
<dbReference type="PANTHER" id="PTHR10218:SF302">
    <property type="entry name" value="GUANINE NUCLEOTIDE-BINDING PROTEIN ALPHA-5 SUBUNIT"/>
    <property type="match status" value="1"/>
</dbReference>
<evidence type="ECO:0000256" key="5">
    <source>
        <dbReference type="PIRSR" id="PIRSR601019-1"/>
    </source>
</evidence>
<dbReference type="Gene3D" id="3.40.50.300">
    <property type="entry name" value="P-loop containing nucleotide triphosphate hydrolases"/>
    <property type="match status" value="1"/>
</dbReference>
<evidence type="ECO:0000256" key="1">
    <source>
        <dbReference type="ARBA" id="ARBA00022723"/>
    </source>
</evidence>
<dbReference type="GO" id="GO:0007188">
    <property type="term" value="P:adenylate cyclase-modulating G protein-coupled receptor signaling pathway"/>
    <property type="evidence" value="ECO:0007669"/>
    <property type="project" value="TreeGrafter"/>
</dbReference>
<keyword evidence="9" id="KW-1185">Reference proteome</keyword>
<dbReference type="GO" id="GO:0046872">
    <property type="term" value="F:metal ion binding"/>
    <property type="evidence" value="ECO:0007669"/>
    <property type="project" value="UniProtKB-KW"/>
</dbReference>
<dbReference type="VEuPathDB" id="AmoebaDB:NfTy_093770"/>
<feature type="binding site" evidence="5">
    <location>
        <begin position="324"/>
        <end position="328"/>
    </location>
    <ligand>
        <name>GTP</name>
        <dbReference type="ChEBI" id="CHEBI:37565"/>
    </ligand>
</feature>
<dbReference type="Pfam" id="PF00503">
    <property type="entry name" value="G-alpha"/>
    <property type="match status" value="1"/>
</dbReference>
<dbReference type="PROSITE" id="PS51882">
    <property type="entry name" value="G_ALPHA"/>
    <property type="match status" value="1"/>
</dbReference>
<evidence type="ECO:0000256" key="2">
    <source>
        <dbReference type="ARBA" id="ARBA00022741"/>
    </source>
</evidence>
<sequence>MGIQVSALSANDGVAFSKTKSPPNSHPSSPLSSSPNGALFIPQVNTNSKKTNPNTTNSPVMLGNAKSGIMISSNDLNSNPSFNSNNSSMYGSNNCASSLNSPNSTNNNSSQQPRRRYSSQLSTNGLKMIDPENITMLMLGAGEVGKSTLFRQLKFVCEGPAVKTQSINEMDPTYYYSQGEIDDYKEVVRENVMQNVRWLLEGCEDLGIQIAREDLRARAQDLVSKLSEQSIQHVIFTPENEIKSEIGQLVEDLWKDEGIQQAYERKSEFHIFETAPYFFENVKRIFDNNYTPILKDILMMREKTIGIQELKYRVEDRCNMCLTDMGGQRLERKKWIHQFNSADVIVFVVSLSEFNLTCYEDGETPRHKESFDIFQDLIHNPHFHKIPFVVLFNKLDLLESKLASSSFSSHFKDEFPPEKDEKNVNDCVQFLQDKYVNAALKTRSVHVPSGIIPTTSGEDAPVLIRVLSAMDEENVSSVFKDVTEFAIREHHQRYLTCLINNCSQK</sequence>
<evidence type="ECO:0000256" key="3">
    <source>
        <dbReference type="ARBA" id="ARBA00023134"/>
    </source>
</evidence>
<feature type="compositionally biased region" description="Low complexity" evidence="7">
    <location>
        <begin position="21"/>
        <end position="35"/>
    </location>
</feature>
<evidence type="ECO:0000313" key="8">
    <source>
        <dbReference type="EMBL" id="KAF0973168.1"/>
    </source>
</evidence>
<evidence type="ECO:0008006" key="10">
    <source>
        <dbReference type="Google" id="ProtNLM"/>
    </source>
</evidence>